<accession>A0A915A0C2</accession>
<dbReference type="PROSITE" id="PS51257">
    <property type="entry name" value="PROKAR_LIPOPROTEIN"/>
    <property type="match status" value="1"/>
</dbReference>
<protein>
    <submittedName>
        <fullName evidence="2">Major facilitator superfamily (MFS) profile domain-containing protein</fullName>
    </submittedName>
</protein>
<sequence length="87" mass="9766">MRCCRIHGCIFTASQINGHLGSISCTCFHPSCLEKKGSNDETLAPWYGTNMLILGHVRYENGHKDFLLSSVSLYRYPKAYCTIPTHA</sequence>
<proteinExistence type="predicted"/>
<dbReference type="Proteomes" id="UP000887569">
    <property type="component" value="Unplaced"/>
</dbReference>
<evidence type="ECO:0000313" key="2">
    <source>
        <dbReference type="WBParaSite" id="PgE083_g001_t12"/>
    </source>
</evidence>
<organism evidence="1 2">
    <name type="scientific">Parascaris univalens</name>
    <name type="common">Nematode worm</name>
    <dbReference type="NCBI Taxonomy" id="6257"/>
    <lineage>
        <taxon>Eukaryota</taxon>
        <taxon>Metazoa</taxon>
        <taxon>Ecdysozoa</taxon>
        <taxon>Nematoda</taxon>
        <taxon>Chromadorea</taxon>
        <taxon>Rhabditida</taxon>
        <taxon>Spirurina</taxon>
        <taxon>Ascaridomorpha</taxon>
        <taxon>Ascaridoidea</taxon>
        <taxon>Ascarididae</taxon>
        <taxon>Parascaris</taxon>
    </lineage>
</organism>
<keyword evidence="1" id="KW-1185">Reference proteome</keyword>
<reference evidence="2" key="1">
    <citation type="submission" date="2022-11" db="UniProtKB">
        <authorList>
            <consortium name="WormBaseParasite"/>
        </authorList>
    </citation>
    <scope>IDENTIFICATION</scope>
</reference>
<dbReference type="AlphaFoldDB" id="A0A915A0C2"/>
<evidence type="ECO:0000313" key="1">
    <source>
        <dbReference type="Proteomes" id="UP000887569"/>
    </source>
</evidence>
<name>A0A915A0C2_PARUN</name>
<dbReference type="WBParaSite" id="PgE083_g001_t12">
    <property type="protein sequence ID" value="PgE083_g001_t12"/>
    <property type="gene ID" value="PgE083_g001"/>
</dbReference>